<accession>A0ACC1XDQ1</accession>
<organism evidence="1 2">
    <name type="scientific">Melia azedarach</name>
    <name type="common">Chinaberry tree</name>
    <dbReference type="NCBI Taxonomy" id="155640"/>
    <lineage>
        <taxon>Eukaryota</taxon>
        <taxon>Viridiplantae</taxon>
        <taxon>Streptophyta</taxon>
        <taxon>Embryophyta</taxon>
        <taxon>Tracheophyta</taxon>
        <taxon>Spermatophyta</taxon>
        <taxon>Magnoliopsida</taxon>
        <taxon>eudicotyledons</taxon>
        <taxon>Gunneridae</taxon>
        <taxon>Pentapetalae</taxon>
        <taxon>rosids</taxon>
        <taxon>malvids</taxon>
        <taxon>Sapindales</taxon>
        <taxon>Meliaceae</taxon>
        <taxon>Melia</taxon>
    </lineage>
</organism>
<reference evidence="1 2" key="1">
    <citation type="journal article" date="2023" name="Science">
        <title>Complex scaffold remodeling in plant triterpene biosynthesis.</title>
        <authorList>
            <person name="De La Pena R."/>
            <person name="Hodgson H."/>
            <person name="Liu J.C."/>
            <person name="Stephenson M.J."/>
            <person name="Martin A.C."/>
            <person name="Owen C."/>
            <person name="Harkess A."/>
            <person name="Leebens-Mack J."/>
            <person name="Jimenez L.E."/>
            <person name="Osbourn A."/>
            <person name="Sattely E.S."/>
        </authorList>
    </citation>
    <scope>NUCLEOTIDE SEQUENCE [LARGE SCALE GENOMIC DNA]</scope>
    <source>
        <strain evidence="2">cv. JPN11</strain>
        <tissue evidence="1">Leaf</tissue>
    </source>
</reference>
<dbReference type="EMBL" id="CM051403">
    <property type="protein sequence ID" value="KAJ4708908.1"/>
    <property type="molecule type" value="Genomic_DNA"/>
</dbReference>
<evidence type="ECO:0000313" key="1">
    <source>
        <dbReference type="EMBL" id="KAJ4708908.1"/>
    </source>
</evidence>
<keyword evidence="2" id="KW-1185">Reference proteome</keyword>
<protein>
    <submittedName>
        <fullName evidence="1">Leucine-rich repeat receptor-like kinase</fullName>
    </submittedName>
</protein>
<evidence type="ECO:0000313" key="2">
    <source>
        <dbReference type="Proteomes" id="UP001164539"/>
    </source>
</evidence>
<name>A0ACC1XDQ1_MELAZ</name>
<proteinExistence type="predicted"/>
<comment type="caution">
    <text evidence="1">The sequence shown here is derived from an EMBL/GenBank/DDBJ whole genome shotgun (WGS) entry which is preliminary data.</text>
</comment>
<sequence length="94" mass="10717">MLSPIIVNLTNLQLVLLQNKNISGPIPSEIGRLSRLPTLDLSSNSFSGSIPSCVSNLRSLKYLDLSYDKFKWSCTKLPWFKHGRILSDLRNWRL</sequence>
<dbReference type="Proteomes" id="UP001164539">
    <property type="component" value="Chromosome 10"/>
</dbReference>
<gene>
    <name evidence="1" type="ORF">OWV82_018780</name>
</gene>